<dbReference type="EMBL" id="JAYMYQ010000004">
    <property type="protein sequence ID" value="KAK7336557.1"/>
    <property type="molecule type" value="Genomic_DNA"/>
</dbReference>
<reference evidence="1 2" key="1">
    <citation type="submission" date="2024-01" db="EMBL/GenBank/DDBJ databases">
        <title>The genomes of 5 underutilized Papilionoideae crops provide insights into root nodulation and disease resistanc.</title>
        <authorList>
            <person name="Jiang F."/>
        </authorList>
    </citation>
    <scope>NUCLEOTIDE SEQUENCE [LARGE SCALE GENOMIC DNA]</scope>
    <source>
        <strain evidence="1">LVBAO_FW01</strain>
        <tissue evidence="1">Leaves</tissue>
    </source>
</reference>
<comment type="caution">
    <text evidence="1">The sequence shown here is derived from an EMBL/GenBank/DDBJ whole genome shotgun (WGS) entry which is preliminary data.</text>
</comment>
<gene>
    <name evidence="1" type="ORF">VNO77_17102</name>
</gene>
<dbReference type="Proteomes" id="UP001367508">
    <property type="component" value="Unassembled WGS sequence"/>
</dbReference>
<evidence type="ECO:0000313" key="2">
    <source>
        <dbReference type="Proteomes" id="UP001367508"/>
    </source>
</evidence>
<accession>A0AAN9QIG4</accession>
<dbReference type="AlphaFoldDB" id="A0AAN9QIG4"/>
<sequence length="81" mass="9263">MSRVSNGNAFDVSNHGPVLTRLWLTSFTQFRTTFYGQIFKGSKAMHITREITQFRTVNNMEHLKMSHSYESVIGLSSFSLS</sequence>
<keyword evidence="2" id="KW-1185">Reference proteome</keyword>
<organism evidence="1 2">
    <name type="scientific">Canavalia gladiata</name>
    <name type="common">Sword bean</name>
    <name type="synonym">Dolichos gladiatus</name>
    <dbReference type="NCBI Taxonomy" id="3824"/>
    <lineage>
        <taxon>Eukaryota</taxon>
        <taxon>Viridiplantae</taxon>
        <taxon>Streptophyta</taxon>
        <taxon>Embryophyta</taxon>
        <taxon>Tracheophyta</taxon>
        <taxon>Spermatophyta</taxon>
        <taxon>Magnoliopsida</taxon>
        <taxon>eudicotyledons</taxon>
        <taxon>Gunneridae</taxon>
        <taxon>Pentapetalae</taxon>
        <taxon>rosids</taxon>
        <taxon>fabids</taxon>
        <taxon>Fabales</taxon>
        <taxon>Fabaceae</taxon>
        <taxon>Papilionoideae</taxon>
        <taxon>50 kb inversion clade</taxon>
        <taxon>NPAAA clade</taxon>
        <taxon>indigoferoid/millettioid clade</taxon>
        <taxon>Phaseoleae</taxon>
        <taxon>Canavalia</taxon>
    </lineage>
</organism>
<evidence type="ECO:0000313" key="1">
    <source>
        <dbReference type="EMBL" id="KAK7336557.1"/>
    </source>
</evidence>
<name>A0AAN9QIG4_CANGL</name>
<proteinExistence type="predicted"/>
<protein>
    <submittedName>
        <fullName evidence="1">Uncharacterized protein</fullName>
    </submittedName>
</protein>